<keyword evidence="2" id="KW-1185">Reference proteome</keyword>
<dbReference type="Proteomes" id="UP000294813">
    <property type="component" value="Unassembled WGS sequence"/>
</dbReference>
<organism evidence="1 2">
    <name type="scientific">Heliophilum fasciatum</name>
    <dbReference type="NCBI Taxonomy" id="35700"/>
    <lineage>
        <taxon>Bacteria</taxon>
        <taxon>Bacillati</taxon>
        <taxon>Bacillota</taxon>
        <taxon>Clostridia</taxon>
        <taxon>Eubacteriales</taxon>
        <taxon>Heliobacteriaceae</taxon>
        <taxon>Heliophilum</taxon>
    </lineage>
</organism>
<evidence type="ECO:0008006" key="3">
    <source>
        <dbReference type="Google" id="ProtNLM"/>
    </source>
</evidence>
<dbReference type="EMBL" id="SLXT01000011">
    <property type="protein sequence ID" value="TCP64150.1"/>
    <property type="molecule type" value="Genomic_DNA"/>
</dbReference>
<dbReference type="SUPFAM" id="SSF53756">
    <property type="entry name" value="UDP-Glycosyltransferase/glycogen phosphorylase"/>
    <property type="match status" value="1"/>
</dbReference>
<dbReference type="Gene3D" id="3.40.50.2000">
    <property type="entry name" value="Glycogen Phosphorylase B"/>
    <property type="match status" value="1"/>
</dbReference>
<dbReference type="RefSeq" id="WP_131919148.1">
    <property type="nucleotide sequence ID" value="NZ_JAOQNU010000011.1"/>
</dbReference>
<protein>
    <recommendedName>
        <fullName evidence="3">Glycosyltransferase involved in cell wall biosynthesis</fullName>
    </recommendedName>
</protein>
<dbReference type="OrthoDB" id="2022569at2"/>
<name>A0A4R2RJY0_9FIRM</name>
<gene>
    <name evidence="1" type="ORF">EDD73_1112</name>
</gene>
<sequence length="431" mass="49109">MNILVITRGAWNTSNNTGNTLENFFQGLSEYSFYNLALKEEPMNSVVCKRSFVISEEKMIKHFCCKKYEQEMSCNTQLSSGGNRIYVDVNKRHNSLVLKIIREIIWAVKRWDGKPLKQYLDEIKPDVVFMPVYNCLYPFDVLEFVRTYTGAKVVLFHADDNLSVPKDSKSDLFVAYRKRLQKKIKKAANHSFVNLAISPLMAKEYSKQLNKEMWVVQKSYLPEQVIETAFDYASIVDSETVKMVYTGNVGSGRLATLIKVGQEINKLSCCKKIVLEIYTNTALSEEDCMNIETTNVIKIIPPVSYEEIQKVQAKADFLVYAEPYDKENLERVRLSFSTKITDYLTKGKCIIAFGNEGANSIQYLQENNAAVVVTNPDKIGQTVCNIIFDPKFCTKTADNAVKCAKKNHSPDSLRNLLKSVFEEINDESCTD</sequence>
<dbReference type="AlphaFoldDB" id="A0A4R2RJY0"/>
<accession>A0A4R2RJY0</accession>
<evidence type="ECO:0000313" key="1">
    <source>
        <dbReference type="EMBL" id="TCP64150.1"/>
    </source>
</evidence>
<reference evidence="1 2" key="1">
    <citation type="submission" date="2019-03" db="EMBL/GenBank/DDBJ databases">
        <title>Genomic Encyclopedia of Type Strains, Phase IV (KMG-IV): sequencing the most valuable type-strain genomes for metagenomic binning, comparative biology and taxonomic classification.</title>
        <authorList>
            <person name="Goeker M."/>
        </authorList>
    </citation>
    <scope>NUCLEOTIDE SEQUENCE [LARGE SCALE GENOMIC DNA]</scope>
    <source>
        <strain evidence="1 2">DSM 11170</strain>
    </source>
</reference>
<proteinExistence type="predicted"/>
<comment type="caution">
    <text evidence="1">The sequence shown here is derived from an EMBL/GenBank/DDBJ whole genome shotgun (WGS) entry which is preliminary data.</text>
</comment>
<evidence type="ECO:0000313" key="2">
    <source>
        <dbReference type="Proteomes" id="UP000294813"/>
    </source>
</evidence>